<accession>A0A8J4FA42</accession>
<evidence type="ECO:0000313" key="4">
    <source>
        <dbReference type="Proteomes" id="UP000747399"/>
    </source>
</evidence>
<organism evidence="3 4">
    <name type="scientific">Volvox africanus</name>
    <dbReference type="NCBI Taxonomy" id="51714"/>
    <lineage>
        <taxon>Eukaryota</taxon>
        <taxon>Viridiplantae</taxon>
        <taxon>Chlorophyta</taxon>
        <taxon>core chlorophytes</taxon>
        <taxon>Chlorophyceae</taxon>
        <taxon>CS clade</taxon>
        <taxon>Chlamydomonadales</taxon>
        <taxon>Volvocaceae</taxon>
        <taxon>Volvox</taxon>
    </lineage>
</organism>
<sequence>SGNFPTGVCVYAAGAALLHVRAVLEEPHGAAGAPGSGRRGGGNGGSRAAKQSSIRWARRQRMLANEPRVVSRDDDLLELNVGGKLMQTTRSTLQVISGSRLASMFRKGAESALCYDRQGRIWLDLDPPLFELVLRYLRETKMNGGGCRKVYVHVCMFVCVRLLRGF</sequence>
<dbReference type="Gene3D" id="3.30.710.10">
    <property type="entry name" value="Potassium Channel Kv1.1, Chain A"/>
    <property type="match status" value="1"/>
</dbReference>
<dbReference type="PANTHER" id="PTHR14499:SF136">
    <property type="entry name" value="GH08630P"/>
    <property type="match status" value="1"/>
</dbReference>
<feature type="non-terminal residue" evidence="3">
    <location>
        <position position="166"/>
    </location>
</feature>
<dbReference type="PANTHER" id="PTHR14499">
    <property type="entry name" value="POTASSIUM CHANNEL TETRAMERIZATION DOMAIN-CONTAINING"/>
    <property type="match status" value="1"/>
</dbReference>
<proteinExistence type="predicted"/>
<evidence type="ECO:0000313" key="3">
    <source>
        <dbReference type="EMBL" id="GIL63372.1"/>
    </source>
</evidence>
<evidence type="ECO:0000256" key="1">
    <source>
        <dbReference type="SAM" id="MobiDB-lite"/>
    </source>
</evidence>
<feature type="region of interest" description="Disordered" evidence="1">
    <location>
        <begin position="29"/>
        <end position="53"/>
    </location>
</feature>
<dbReference type="GO" id="GO:0051260">
    <property type="term" value="P:protein homooligomerization"/>
    <property type="evidence" value="ECO:0007669"/>
    <property type="project" value="InterPro"/>
</dbReference>
<keyword evidence="4" id="KW-1185">Reference proteome</keyword>
<dbReference type="Pfam" id="PF02214">
    <property type="entry name" value="BTB_2"/>
    <property type="match status" value="1"/>
</dbReference>
<name>A0A8J4FA42_9CHLO</name>
<dbReference type="SUPFAM" id="SSF54695">
    <property type="entry name" value="POZ domain"/>
    <property type="match status" value="1"/>
</dbReference>
<dbReference type="EMBL" id="BNCO01000057">
    <property type="protein sequence ID" value="GIL63372.1"/>
    <property type="molecule type" value="Genomic_DNA"/>
</dbReference>
<reference evidence="3" key="1">
    <citation type="journal article" date="2021" name="Proc. Natl. Acad. Sci. U.S.A.">
        <title>Three genomes in the algal genus Volvox reveal the fate of a haploid sex-determining region after a transition to homothallism.</title>
        <authorList>
            <person name="Yamamoto K."/>
            <person name="Hamaji T."/>
            <person name="Kawai-Toyooka H."/>
            <person name="Matsuzaki R."/>
            <person name="Takahashi F."/>
            <person name="Nishimura Y."/>
            <person name="Kawachi M."/>
            <person name="Noguchi H."/>
            <person name="Minakuchi Y."/>
            <person name="Umen J.G."/>
            <person name="Toyoda A."/>
            <person name="Nozaki H."/>
        </authorList>
    </citation>
    <scope>NUCLEOTIDE SEQUENCE</scope>
    <source>
        <strain evidence="3">NIES-3780</strain>
    </source>
</reference>
<dbReference type="InterPro" id="IPR011333">
    <property type="entry name" value="SKP1/BTB/POZ_sf"/>
</dbReference>
<feature type="domain" description="Potassium channel tetramerisation-type BTB" evidence="2">
    <location>
        <begin position="78"/>
        <end position="141"/>
    </location>
</feature>
<protein>
    <recommendedName>
        <fullName evidence="2">Potassium channel tetramerisation-type BTB domain-containing protein</fullName>
    </recommendedName>
</protein>
<comment type="caution">
    <text evidence="3">The sequence shown here is derived from an EMBL/GenBank/DDBJ whole genome shotgun (WGS) entry which is preliminary data.</text>
</comment>
<evidence type="ECO:0000259" key="2">
    <source>
        <dbReference type="Pfam" id="PF02214"/>
    </source>
</evidence>
<feature type="compositionally biased region" description="Gly residues" evidence="1">
    <location>
        <begin position="32"/>
        <end position="45"/>
    </location>
</feature>
<dbReference type="AlphaFoldDB" id="A0A8J4FA42"/>
<gene>
    <name evidence="3" type="ORF">Vafri_17439</name>
</gene>
<dbReference type="Proteomes" id="UP000747399">
    <property type="component" value="Unassembled WGS sequence"/>
</dbReference>
<dbReference type="InterPro" id="IPR003131">
    <property type="entry name" value="T1-type_BTB"/>
</dbReference>